<reference evidence="1" key="1">
    <citation type="journal article" date="2014" name="Front. Microbiol.">
        <title>High frequency of phylogenetically diverse reductive dehalogenase-homologous genes in deep subseafloor sedimentary metagenomes.</title>
        <authorList>
            <person name="Kawai M."/>
            <person name="Futagami T."/>
            <person name="Toyoda A."/>
            <person name="Takaki Y."/>
            <person name="Nishi S."/>
            <person name="Hori S."/>
            <person name="Arai W."/>
            <person name="Tsubouchi T."/>
            <person name="Morono Y."/>
            <person name="Uchiyama I."/>
            <person name="Ito T."/>
            <person name="Fujiyama A."/>
            <person name="Inagaki F."/>
            <person name="Takami H."/>
        </authorList>
    </citation>
    <scope>NUCLEOTIDE SEQUENCE</scope>
    <source>
        <strain evidence="1">Expedition CK06-06</strain>
    </source>
</reference>
<sequence length="57" mass="6723">KIKYVENLLLDLARKGIYSKVNLIYHHNPQIELTPQEAKKSLSTFSRIRLRPQFTPD</sequence>
<name>X1NH35_9ZZZZ</name>
<accession>X1NH35</accession>
<feature type="non-terminal residue" evidence="1">
    <location>
        <position position="1"/>
    </location>
</feature>
<evidence type="ECO:0000313" key="1">
    <source>
        <dbReference type="EMBL" id="GAI29496.1"/>
    </source>
</evidence>
<organism evidence="1">
    <name type="scientific">marine sediment metagenome</name>
    <dbReference type="NCBI Taxonomy" id="412755"/>
    <lineage>
        <taxon>unclassified sequences</taxon>
        <taxon>metagenomes</taxon>
        <taxon>ecological metagenomes</taxon>
    </lineage>
</organism>
<proteinExistence type="predicted"/>
<comment type="caution">
    <text evidence="1">The sequence shown here is derived from an EMBL/GenBank/DDBJ whole genome shotgun (WGS) entry which is preliminary data.</text>
</comment>
<dbReference type="AlphaFoldDB" id="X1NH35"/>
<gene>
    <name evidence="1" type="ORF">S06H3_38205</name>
</gene>
<protein>
    <submittedName>
        <fullName evidence="1">Uncharacterized protein</fullName>
    </submittedName>
</protein>
<dbReference type="EMBL" id="BARV01023269">
    <property type="protein sequence ID" value="GAI29496.1"/>
    <property type="molecule type" value="Genomic_DNA"/>
</dbReference>